<feature type="domain" description="Reverse transcriptase" evidence="3">
    <location>
        <begin position="860"/>
        <end position="1137"/>
    </location>
</feature>
<reference evidence="4" key="1">
    <citation type="journal article" date="2022" name="Int. J. Mol. Sci.">
        <title>Draft Genome of Tanacetum Coccineum: Genomic Comparison of Closely Related Tanacetum-Family Plants.</title>
        <authorList>
            <person name="Yamashiro T."/>
            <person name="Shiraishi A."/>
            <person name="Nakayama K."/>
            <person name="Satake H."/>
        </authorList>
    </citation>
    <scope>NUCLEOTIDE SEQUENCE</scope>
</reference>
<dbReference type="CDD" id="cd01650">
    <property type="entry name" value="RT_nLTR_like"/>
    <property type="match status" value="1"/>
</dbReference>
<dbReference type="SUPFAM" id="SSF54928">
    <property type="entry name" value="RNA-binding domain, RBD"/>
    <property type="match status" value="1"/>
</dbReference>
<dbReference type="Pfam" id="PF00078">
    <property type="entry name" value="RVT_1"/>
    <property type="match status" value="1"/>
</dbReference>
<dbReference type="InterPro" id="IPR035979">
    <property type="entry name" value="RBD_domain_sf"/>
</dbReference>
<dbReference type="CDD" id="cd00590">
    <property type="entry name" value="RRM_SF"/>
    <property type="match status" value="1"/>
</dbReference>
<comment type="caution">
    <text evidence="4">The sequence shown here is derived from an EMBL/GenBank/DDBJ whole genome shotgun (WGS) entry which is preliminary data.</text>
</comment>
<dbReference type="PROSITE" id="PS50878">
    <property type="entry name" value="RT_POL"/>
    <property type="match status" value="1"/>
</dbReference>
<protein>
    <submittedName>
        <fullName evidence="4">RNA-directed DNA polymerase, eukaryota</fullName>
    </submittedName>
</protein>
<dbReference type="InterPro" id="IPR036691">
    <property type="entry name" value="Endo/exonu/phosph_ase_sf"/>
</dbReference>
<dbReference type="Gene3D" id="3.60.10.10">
    <property type="entry name" value="Endonuclease/exonuclease/phosphatase"/>
    <property type="match status" value="1"/>
</dbReference>
<feature type="domain" description="RRM" evidence="2">
    <location>
        <begin position="19"/>
        <end position="101"/>
    </location>
</feature>
<dbReference type="GO" id="GO:0003964">
    <property type="term" value="F:RNA-directed DNA polymerase activity"/>
    <property type="evidence" value="ECO:0007669"/>
    <property type="project" value="UniProtKB-KW"/>
</dbReference>
<dbReference type="PANTHER" id="PTHR33116:SF77">
    <property type="entry name" value="RNA-DIRECTED DNA POLYMERASE"/>
    <property type="match status" value="1"/>
</dbReference>
<keyword evidence="5" id="KW-1185">Reference proteome</keyword>
<evidence type="ECO:0000259" key="2">
    <source>
        <dbReference type="PROSITE" id="PS50102"/>
    </source>
</evidence>
<dbReference type="InterPro" id="IPR000477">
    <property type="entry name" value="RT_dom"/>
</dbReference>
<sequence>MNNSHIKYTLDDQTVRISKSVFVSNFPEGCTAKDLWKVCNDYGTVMDVFIPNKKSKVGKRFAFVRFIKVTNLDCLIENLNTIWIGRFHLFANPVRFERPKKPNLSSHKYAAAASSYPRGVDQAKGQFQTGSYVNVVNGSSPAAVNGVWNTPVSASPAMVLDDSCVVSRDLGNYVMGEVVFKGKVYMVRSKELFTWSPIFVGQKEVEYTSDDDSDVGSKKVLDRSQFCKEGSGDDSVSDVEEVSETIFGDNSLFYNHMDGGFTPDVSEASCDNVDPNVVKNGGSVLGVMEDMIRVGKAMGYSIDGCVKDLEHIIGTQGVGDAVGNSGGILCVWEATVFKKDYATISDNFVAIYGTWLPTNSKVLFVAIYAPQQVPCKRFLWDYVSTLIDHWNGEVVVLGDFNEVRNIDERRGSCFNPTSAKVFDQFISTSGLVDVKMEGYAFTWSHPLGSQMSKLDRFLVSEGIFSIFPSITAVCLDRHLSDHRPIILCEVQADFGPIPFRFYHYWLSLEGFDAMVKDKRLSVSGEKDSIKKELSDIDSLLDCGAVSDSNLLRRSELHRNLYNINQMESKEYLQKSKIKWVIEGDENLKFFHGLINKKRSQLAIRRVFVDGIWCTNPNKVKEAFFKHFKARFKKPVKHTLMINLPFNKRLSDVQDWRGLMQWWNKRGGWVKDKRLSVSGEKDSIKKELSDIDSLLDCGAVSDSNLLRQSELHRNLYNINQMESKEYLQKSKIKWVIEGDENSKFFHGLINKKRSQLAIRGVFVDGIWCTNPNKVKEAFFKHFEARFKKPVKHRLMINLPFNKRLSDVQAGDLERSVSRDEIRLAVWNCGENKSPGPDGYSFEFFRKYWNLVGSDLCDAVEHFFETGSFPNGCNSSFVALIPKVTDAKFVNDFRPISLIGSVYKVVTKVLANRLALVISDLISDSQSAFVANRQILDGPFILNELLHWCKRKKKQAMFFKVDFAKAYDSVRWDYLLDVLEAFGFGNIWCKWIRGTFSSAKASVLVNGSPTIEFPFHCGLKQGDPLSPYLFILIMESLNMSFTRAIDEGVFKGDSLPGRLSFSPLFYVSVTLFIGEWLIANLKGIINILQCFFLASGLKINIHKSQVLGVGVPSSIVMQAASSIGCGVLHKKFRYLGVMVGECMSRHKAWDSTVDKLRLRLSKWKVKTLSIGGRLTLLKAVLGASPLYNMSIFKVPKGILNSMEALRSKFFNGMDPSTKKITWAAWNKVLASKKNGGLGVSSFHALNRAILFKWVWHFISQDGSLWFRVIKALYGTSIDFHLVNLSSNWCSIIRELHLLVGKGFQFLAHCKKRIGNGSDTCFWYDSWLGDKPLKDLFPRLFALELNKEVSVAGKVQGVVSSSFRRPVRAGSEYQQLVDLNSLMESMSLSQSLDRWICDLFGDGEFRVKEVRNFIDNLFLPSYADATRWVKCIPIKINVFVWRARRDFLPTRVNLSRRGILLESSSCPLCSSSEEDIHHVLFGCGLAESIFRQIRRWWELDWQVLVSFSDWNSWFSLIRLSSKVKALLEGVFCIAWWSIWGFRNRSIYDETPPRRSMLFDDIVSLSFNWCSSRCNRAFSWDTWLKNLHLISL</sequence>
<organism evidence="4 5">
    <name type="scientific">Tanacetum coccineum</name>
    <dbReference type="NCBI Taxonomy" id="301880"/>
    <lineage>
        <taxon>Eukaryota</taxon>
        <taxon>Viridiplantae</taxon>
        <taxon>Streptophyta</taxon>
        <taxon>Embryophyta</taxon>
        <taxon>Tracheophyta</taxon>
        <taxon>Spermatophyta</taxon>
        <taxon>Magnoliopsida</taxon>
        <taxon>eudicotyledons</taxon>
        <taxon>Gunneridae</taxon>
        <taxon>Pentapetalae</taxon>
        <taxon>asterids</taxon>
        <taxon>campanulids</taxon>
        <taxon>Asterales</taxon>
        <taxon>Asteraceae</taxon>
        <taxon>Asteroideae</taxon>
        <taxon>Anthemideae</taxon>
        <taxon>Anthemidinae</taxon>
        <taxon>Tanacetum</taxon>
    </lineage>
</organism>
<evidence type="ECO:0000259" key="3">
    <source>
        <dbReference type="PROSITE" id="PS50878"/>
    </source>
</evidence>
<evidence type="ECO:0000313" key="5">
    <source>
        <dbReference type="Proteomes" id="UP001151760"/>
    </source>
</evidence>
<dbReference type="SUPFAM" id="SSF56672">
    <property type="entry name" value="DNA/RNA polymerases"/>
    <property type="match status" value="1"/>
</dbReference>
<dbReference type="InterPro" id="IPR012677">
    <property type="entry name" value="Nucleotide-bd_a/b_plait_sf"/>
</dbReference>
<dbReference type="PROSITE" id="PS50102">
    <property type="entry name" value="RRM"/>
    <property type="match status" value="1"/>
</dbReference>
<name>A0ABQ5GCN1_9ASTR</name>
<dbReference type="InterPro" id="IPR000504">
    <property type="entry name" value="RRM_dom"/>
</dbReference>
<dbReference type="PANTHER" id="PTHR33116">
    <property type="entry name" value="REVERSE TRANSCRIPTASE ZINC-BINDING DOMAIN-CONTAINING PROTEIN-RELATED-RELATED"/>
    <property type="match status" value="1"/>
</dbReference>
<keyword evidence="4" id="KW-0695">RNA-directed DNA polymerase</keyword>
<reference evidence="4" key="2">
    <citation type="submission" date="2022-01" db="EMBL/GenBank/DDBJ databases">
        <authorList>
            <person name="Yamashiro T."/>
            <person name="Shiraishi A."/>
            <person name="Satake H."/>
            <person name="Nakayama K."/>
        </authorList>
    </citation>
    <scope>NUCLEOTIDE SEQUENCE</scope>
</reference>
<dbReference type="Gene3D" id="3.30.70.330">
    <property type="match status" value="1"/>
</dbReference>
<dbReference type="Pfam" id="PF00076">
    <property type="entry name" value="RRM_1"/>
    <property type="match status" value="1"/>
</dbReference>
<dbReference type="Proteomes" id="UP001151760">
    <property type="component" value="Unassembled WGS sequence"/>
</dbReference>
<dbReference type="InterPro" id="IPR026960">
    <property type="entry name" value="RVT-Znf"/>
</dbReference>
<keyword evidence="1" id="KW-0694">RNA-binding</keyword>
<dbReference type="SMART" id="SM00360">
    <property type="entry name" value="RRM"/>
    <property type="match status" value="1"/>
</dbReference>
<evidence type="ECO:0000256" key="1">
    <source>
        <dbReference type="PROSITE-ProRule" id="PRU00176"/>
    </source>
</evidence>
<accession>A0ABQ5GCN1</accession>
<keyword evidence="4" id="KW-0808">Transferase</keyword>
<evidence type="ECO:0000313" key="4">
    <source>
        <dbReference type="EMBL" id="GJT73281.1"/>
    </source>
</evidence>
<dbReference type="Pfam" id="PF13966">
    <property type="entry name" value="zf-RVT"/>
    <property type="match status" value="1"/>
</dbReference>
<gene>
    <name evidence="4" type="ORF">Tco_1032567</name>
</gene>
<dbReference type="SUPFAM" id="SSF56219">
    <property type="entry name" value="DNase I-like"/>
    <property type="match status" value="1"/>
</dbReference>
<keyword evidence="4" id="KW-0548">Nucleotidyltransferase</keyword>
<proteinExistence type="predicted"/>
<dbReference type="EMBL" id="BQNB010018337">
    <property type="protein sequence ID" value="GJT73281.1"/>
    <property type="molecule type" value="Genomic_DNA"/>
</dbReference>
<dbReference type="InterPro" id="IPR043502">
    <property type="entry name" value="DNA/RNA_pol_sf"/>
</dbReference>